<gene>
    <name evidence="2" type="ORF">IKE_00543</name>
</gene>
<organism evidence="2 3">
    <name type="scientific">Bacillus cereus VD196</name>
    <dbReference type="NCBI Taxonomy" id="1053243"/>
    <lineage>
        <taxon>Bacteria</taxon>
        <taxon>Bacillati</taxon>
        <taxon>Bacillota</taxon>
        <taxon>Bacilli</taxon>
        <taxon>Bacillales</taxon>
        <taxon>Bacillaceae</taxon>
        <taxon>Bacillus</taxon>
        <taxon>Bacillus cereus group</taxon>
    </lineage>
</organism>
<dbReference type="RefSeq" id="WP_000527307.1">
    <property type="nucleotide sequence ID" value="NZ_KB976254.1"/>
</dbReference>
<reference evidence="2 3" key="1">
    <citation type="submission" date="2012-12" db="EMBL/GenBank/DDBJ databases">
        <title>The Genome Sequence of Bacillus cereus VD196.</title>
        <authorList>
            <consortium name="The Broad Institute Genome Sequencing Platform"/>
            <consortium name="The Broad Institute Genome Sequencing Center for Infectious Disease"/>
            <person name="Feldgarden M."/>
            <person name="Van der Auwera G.A."/>
            <person name="Mahillon J."/>
            <person name="Duprez V."/>
            <person name="Timmery S."/>
            <person name="Mattelet C."/>
            <person name="Dierick K."/>
            <person name="Sun M."/>
            <person name="Yu Z."/>
            <person name="Zhu L."/>
            <person name="Hu X."/>
            <person name="Shank E.B."/>
            <person name="Swiecicka I."/>
            <person name="Hansen B.M."/>
            <person name="Andrup L."/>
            <person name="Walker B."/>
            <person name="Young S.K."/>
            <person name="Zeng Q."/>
            <person name="Gargeya S."/>
            <person name="Fitzgerald M."/>
            <person name="Haas B."/>
            <person name="Abouelleil A."/>
            <person name="Alvarado L."/>
            <person name="Arachchi H.M."/>
            <person name="Berlin A.M."/>
            <person name="Chapman S.B."/>
            <person name="Dewar J."/>
            <person name="Goldberg J."/>
            <person name="Griggs A."/>
            <person name="Gujja S."/>
            <person name="Hansen M."/>
            <person name="Howarth C."/>
            <person name="Imamovic A."/>
            <person name="Larimer J."/>
            <person name="McCowan C."/>
            <person name="Murphy C."/>
            <person name="Neiman D."/>
            <person name="Pearson M."/>
            <person name="Priest M."/>
            <person name="Roberts A."/>
            <person name="Saif S."/>
            <person name="Shea T."/>
            <person name="Sisk P."/>
            <person name="Sykes S."/>
            <person name="Wortman J."/>
            <person name="Nusbaum C."/>
            <person name="Birren B."/>
        </authorList>
    </citation>
    <scope>NUCLEOTIDE SEQUENCE [LARGE SCALE GENOMIC DNA]</scope>
    <source>
        <strain evidence="2 3">VD196</strain>
    </source>
</reference>
<keyword evidence="1" id="KW-0472">Membrane</keyword>
<proteinExistence type="predicted"/>
<protein>
    <submittedName>
        <fullName evidence="2">Uncharacterized protein</fullName>
    </submittedName>
</protein>
<keyword evidence="1" id="KW-1133">Transmembrane helix</keyword>
<sequence length="185" mass="20509">MGNLEPFTGVTVTGQILKEGYTLNWRNQELIIGQKVKSELINIDTKKWKQNISMLEIVSEDSVKNVQSAVVRGVIGNIALGGAGALAGALSAKNDSTFHVIIRYHNGYVDLIECDIKLYTKLLQQVAENKRSGNSEFINMEYDAEEYKRRKEQFNKGQTMDIVGCGVVLIIIIVIVFVFIGILAG</sequence>
<comment type="caution">
    <text evidence="2">The sequence shown here is derived from an EMBL/GenBank/DDBJ whole genome shotgun (WGS) entry which is preliminary data.</text>
</comment>
<name>A0A9W5Q8R1_BACCE</name>
<feature type="transmembrane region" description="Helical" evidence="1">
    <location>
        <begin position="159"/>
        <end position="184"/>
    </location>
</feature>
<accession>A0A9W5Q8R1</accession>
<dbReference type="AlphaFoldDB" id="A0A9W5Q8R1"/>
<evidence type="ECO:0000313" key="3">
    <source>
        <dbReference type="Proteomes" id="UP000014023"/>
    </source>
</evidence>
<evidence type="ECO:0000256" key="1">
    <source>
        <dbReference type="SAM" id="Phobius"/>
    </source>
</evidence>
<keyword evidence="1" id="KW-0812">Transmembrane</keyword>
<dbReference type="Proteomes" id="UP000014023">
    <property type="component" value="Unassembled WGS sequence"/>
</dbReference>
<evidence type="ECO:0000313" key="2">
    <source>
        <dbReference type="EMBL" id="EOO69711.1"/>
    </source>
</evidence>
<dbReference type="EMBL" id="AHFL01000005">
    <property type="protein sequence ID" value="EOO69711.1"/>
    <property type="molecule type" value="Genomic_DNA"/>
</dbReference>